<feature type="transmembrane region" description="Helical" evidence="1">
    <location>
        <begin position="20"/>
        <end position="42"/>
    </location>
</feature>
<dbReference type="RefSeq" id="WP_139139860.1">
    <property type="nucleotide sequence ID" value="NZ_CP016634.1"/>
</dbReference>
<dbReference type="AlphaFoldDB" id="A0A1B2FEX3"/>
<gene>
    <name evidence="2" type="primary">ais_2</name>
    <name evidence="2" type="ORF">IEC33019_5279</name>
</gene>
<dbReference type="EMBL" id="CP016634">
    <property type="protein sequence ID" value="ANY90759.1"/>
    <property type="molecule type" value="Genomic_DNA"/>
</dbReference>
<dbReference type="CDD" id="cd07040">
    <property type="entry name" value="HP"/>
    <property type="match status" value="1"/>
</dbReference>
<proteinExistence type="predicted"/>
<evidence type="ECO:0000256" key="1">
    <source>
        <dbReference type="SAM" id="Phobius"/>
    </source>
</evidence>
<reference evidence="2" key="1">
    <citation type="submission" date="2016-07" db="EMBL/GenBank/DDBJ databases">
        <title>New class B carbapenemase carried by novel plasmid in Pseudomonas putida enviromental strain in eastern Amazonia.</title>
        <authorList>
            <person name="Souza C.O."/>
            <person name="Lima K.V."/>
            <person name="Brasiliense D.M."/>
            <person name="Perez-Chaparro P.J."/>
            <person name="Mamizuka E.M."/>
            <person name="Lima M.O."/>
            <person name="Lima L.N."/>
            <person name="McCulloch J.A."/>
        </authorList>
    </citation>
    <scope>NUCLEOTIDE SEQUENCE [LARGE SCALE GENOMIC DNA]</scope>
    <source>
        <strain evidence="2">IEC33019</strain>
    </source>
</reference>
<keyword evidence="1" id="KW-0812">Transmembrane</keyword>
<keyword evidence="1" id="KW-0472">Membrane</keyword>
<protein>
    <submittedName>
        <fullName evidence="2">Lipopolysaccharide core heptose(II)-phosphate phosphatase</fullName>
    </submittedName>
</protein>
<accession>A0A1B2FEX3</accession>
<dbReference type="SUPFAM" id="SSF53254">
    <property type="entry name" value="Phosphoglycerate mutase-like"/>
    <property type="match status" value="1"/>
</dbReference>
<dbReference type="Gene3D" id="3.40.50.1240">
    <property type="entry name" value="Phosphoglycerate mutase-like"/>
    <property type="match status" value="1"/>
</dbReference>
<sequence>MRQELVALPTGHRLTQSIGSFSKVLAVAFGFLAAVVLICAWCSTRTHVRDVVNEQQALSSGLYAEWAKGNVLVLIRHAERCDRSHNACLNDHTGITVAGSQVAAEVGKGIRSLGLQNVQMLSSPEIRTQQTARFIFNEAIPTQYWLNQCDNHFSSNALNNKHPGHNMVLITHSGCIDQLERSLHVPAYERASAYASALFVTVDMSGKARILGQINANKWRNLTTHAGN</sequence>
<name>A0A1B2FEX3_PSEPU</name>
<evidence type="ECO:0000313" key="2">
    <source>
        <dbReference type="EMBL" id="ANY90759.1"/>
    </source>
</evidence>
<keyword evidence="1" id="KW-1133">Transmembrane helix</keyword>
<dbReference type="InterPro" id="IPR029033">
    <property type="entry name" value="His_PPase_superfam"/>
</dbReference>
<organism evidence="2">
    <name type="scientific">Pseudomonas putida</name>
    <name type="common">Arthrobacter siderocapsulatus</name>
    <dbReference type="NCBI Taxonomy" id="303"/>
    <lineage>
        <taxon>Bacteria</taxon>
        <taxon>Pseudomonadati</taxon>
        <taxon>Pseudomonadota</taxon>
        <taxon>Gammaproteobacteria</taxon>
        <taxon>Pseudomonadales</taxon>
        <taxon>Pseudomonadaceae</taxon>
        <taxon>Pseudomonas</taxon>
    </lineage>
</organism>